<keyword evidence="9 10" id="KW-0234">DNA repair</keyword>
<feature type="domain" description="RecC C-terminal" evidence="11">
    <location>
        <begin position="917"/>
        <end position="1143"/>
    </location>
</feature>
<evidence type="ECO:0000256" key="1">
    <source>
        <dbReference type="ARBA" id="ARBA00022722"/>
    </source>
</evidence>
<keyword evidence="2 10" id="KW-0547">Nucleotide-binding</keyword>
<protein>
    <recommendedName>
        <fullName evidence="10">RecBCD enzyme subunit RecC</fullName>
    </recommendedName>
    <alternativeName>
        <fullName evidence="10">Exonuclease V subunit RecC</fullName>
        <shortName evidence="10">ExoV subunit RecC</shortName>
    </alternativeName>
    <alternativeName>
        <fullName evidence="10">Helicase/nuclease RecBCD subunit RecC</fullName>
    </alternativeName>
</protein>
<dbReference type="GO" id="GO:0003678">
    <property type="term" value="F:DNA helicase activity"/>
    <property type="evidence" value="ECO:0007669"/>
    <property type="project" value="UniProtKB-UniRule"/>
</dbReference>
<sequence length="1234" mass="143444">MGIHVIQSQKIDVLVQGVMHSISSPSGHPFDVLRTQHFIVPSPAVQEWLTQKMAEQQGISANTQFHQRIRGFQWYAYQQVLDDKDKVRRANIPRLIMKWRIYQTLKSFIEADQLALTSEHPLFPIVERIYASADQLDDVEARKQKKQSMLYWVAEQVSKLFSNYMIYRGYCAKNCGNVCHCDSNWLNTWGNDQAIDIENLFFKTNQEISAFNLQHATQLEAWQRWLWQHTFHEDYLEMLSIDQTFWQILDDPEKRQKALRQLPKQLIVFTVLDLPPSQLQFLRRLGQYLDVLILHYNPSQEYWADSVDPNWKKQYDLRVKERFIAKNPQASDQQIDQFFKQFTLNFNAEIRESRHPLLTRFGKQARDHFSILANLSSGEEGQWVDAFVDEEPTHLLAKLQSDILYLVEPEAHAYQIEAQDQSMQIHVCHSSQRQLEVLKEQLIYWLAQSTPDQPRKPSDVLVLAPNLKEIEPLIRSVFPSGANQKTAHLPVKIAGVTQLDANNAWRAVLGRIQLVQGRFSIEDFTDWLNLTATQLRYELDVNRAARMIQLLSQAGFKRGLDVEHLKQQLSENDDDFRYSFKFALDRLALGVAVPEHAVFEGVLSFSEVLSGDFELIAKLIEIYHDFEKRRDWLLSPQHNKNANSAEYWIRQLNADLTEFENAGVESLRQLREIVKKQERMLTLAYNYEQKGQAELKHIQLPLSYLLQEIQTTLDSQVEHAVPTGQVTFSQMGQIRPIPYKLVVMLNLDSGKFPNRNQNIPFDLMQILRPQLGDRSRLEDDQGAFLDALLLAQENVWMFYNGFDINDGEVREPSSVLQELLNHIAYICQAEEGQNNNDQISLEGLEVPIQIAKLYKLHPLQPFDPEGFSEHKSIRFKDQWFEVANQISKESGQKEAWLNTALEPEQDVIKSLDAGQWISDITFPARLYLKTLGVENLKPEDMPILDEPLVLDGLGRYSIRDFLQKEVDYSAKISDESLSENDLESQFMSQLQDQLPIGKVQHAALQLSLAEQKTLLTRLHLYADQVTATTQRQWRYSKDLSLNITVPYVDANQNHVKDWVSLDASSGRAKRRTKVWLEYILWLAFLDLSDEQSRELQRIAVFNDVTVVSSGVSSNQAKEYLKQWFNAFSYAQTQPLVLPAALILQPAENNKTLEWEQDDFGQMRLANFKDLLKEWEKSDAFLTYSLLDMEWSKQHRDWQFILQEQDAKALLQFACDRFAYALYQPIYEYQTVAKE</sequence>
<keyword evidence="5 10" id="KW-0347">Helicase</keyword>
<evidence type="ECO:0000256" key="4">
    <source>
        <dbReference type="ARBA" id="ARBA00022801"/>
    </source>
</evidence>
<comment type="function">
    <text evidence="10">A helicase/nuclease that prepares dsDNA breaks (DSB) for recombinational DNA repair. Binds to DSBs and unwinds DNA via a highly rapid and processive ATP-dependent bidirectional helicase activity. Unwinds dsDNA until it encounters a Chi (crossover hotspot instigator) sequence from the 3' direction. Cuts ssDNA a few nucleotides 3' to the Chi site. The properties and activities of the enzyme are changed at Chi. The Chi-altered holoenzyme produces a long 3'-ssDNA overhang and facilitates RecA-binding to the ssDNA for homologous DNA recombination and repair. Holoenzyme degrades any linearized DNA that is unable to undergo homologous recombination. In the holoenzyme this subunit recognizes the wild-type Chi sequence, and when added to isolated RecB increases its ATP-dependent helicase processivity.</text>
</comment>
<dbReference type="AlphaFoldDB" id="A0AAW8JEI5"/>
<name>A0AAW8JEI5_9GAMM</name>
<evidence type="ECO:0000256" key="9">
    <source>
        <dbReference type="ARBA" id="ARBA00023204"/>
    </source>
</evidence>
<reference evidence="12" key="1">
    <citation type="submission" date="2023-08" db="EMBL/GenBank/DDBJ databases">
        <title>Emergence of clinically-relevant ST2 carbapenem-resistant Acinetobacter baumannii strains in hospital sewages in Zhejiang, East of China.</title>
        <authorList>
            <person name="Kaichao C."/>
            <person name="Zhang R."/>
        </authorList>
    </citation>
    <scope>NUCLEOTIDE SEQUENCE</scope>
    <source>
        <strain evidence="12">M-SY-60</strain>
    </source>
</reference>
<dbReference type="Pfam" id="PF17946">
    <property type="entry name" value="RecC_C"/>
    <property type="match status" value="1"/>
</dbReference>
<dbReference type="GO" id="GO:0005524">
    <property type="term" value="F:ATP binding"/>
    <property type="evidence" value="ECO:0007669"/>
    <property type="project" value="UniProtKB-UniRule"/>
</dbReference>
<evidence type="ECO:0000256" key="2">
    <source>
        <dbReference type="ARBA" id="ARBA00022741"/>
    </source>
</evidence>
<dbReference type="PANTHER" id="PTHR30591:SF1">
    <property type="entry name" value="RECBCD ENZYME SUBUNIT RECC"/>
    <property type="match status" value="1"/>
</dbReference>
<dbReference type="EMBL" id="JAVIDA010000001">
    <property type="protein sequence ID" value="MDQ9070030.1"/>
    <property type="molecule type" value="Genomic_DNA"/>
</dbReference>
<gene>
    <name evidence="10" type="primary">recC</name>
    <name evidence="12" type="ORF">RFH51_00915</name>
</gene>
<evidence type="ECO:0000256" key="5">
    <source>
        <dbReference type="ARBA" id="ARBA00022806"/>
    </source>
</evidence>
<dbReference type="Pfam" id="PF04257">
    <property type="entry name" value="Exonuc_V_gamma"/>
    <property type="match status" value="1"/>
</dbReference>
<dbReference type="Gene3D" id="3.40.50.10930">
    <property type="match status" value="2"/>
</dbReference>
<evidence type="ECO:0000256" key="3">
    <source>
        <dbReference type="ARBA" id="ARBA00022763"/>
    </source>
</evidence>
<dbReference type="InterPro" id="IPR011335">
    <property type="entry name" value="Restrct_endonuc-II-like"/>
</dbReference>
<dbReference type="PIRSF" id="PIRSF000980">
    <property type="entry name" value="RecC"/>
    <property type="match status" value="1"/>
</dbReference>
<comment type="miscellaneous">
    <text evidence="10">In the RecBCD complex, RecB has a slow 3'-5' helicase, an exonuclease activity and loads RecA onto ssDNA, RecD has a fast 5'-3' helicase activity, while RecC stimulates the ATPase and processivity of the RecB helicase and contributes to recognition of the Chi site.</text>
</comment>
<keyword evidence="8 10" id="KW-0238">DNA-binding</keyword>
<dbReference type="InterPro" id="IPR006697">
    <property type="entry name" value="RecC"/>
</dbReference>
<dbReference type="PANTHER" id="PTHR30591">
    <property type="entry name" value="RECBCD ENZYME SUBUNIT RECC"/>
    <property type="match status" value="1"/>
</dbReference>
<dbReference type="SUPFAM" id="SSF52540">
    <property type="entry name" value="P-loop containing nucleoside triphosphate hydrolases"/>
    <property type="match status" value="2"/>
</dbReference>
<proteinExistence type="inferred from homology"/>
<keyword evidence="4 10" id="KW-0378">Hydrolase</keyword>
<dbReference type="Proteomes" id="UP001243195">
    <property type="component" value="Unassembled WGS sequence"/>
</dbReference>
<dbReference type="SUPFAM" id="SSF52980">
    <property type="entry name" value="Restriction endonuclease-like"/>
    <property type="match status" value="1"/>
</dbReference>
<comment type="similarity">
    <text evidence="10">Belongs to the RecC family.</text>
</comment>
<dbReference type="Gene3D" id="3.40.50.300">
    <property type="entry name" value="P-loop containing nucleotide triphosphate hydrolases"/>
    <property type="match status" value="2"/>
</dbReference>
<organism evidence="12 13">
    <name type="scientific">Acinetobacter gerneri</name>
    <dbReference type="NCBI Taxonomy" id="202952"/>
    <lineage>
        <taxon>Bacteria</taxon>
        <taxon>Pseudomonadati</taxon>
        <taxon>Pseudomonadota</taxon>
        <taxon>Gammaproteobacteria</taxon>
        <taxon>Moraxellales</taxon>
        <taxon>Moraxellaceae</taxon>
        <taxon>Acinetobacter</taxon>
    </lineage>
</organism>
<dbReference type="GO" id="GO:0000724">
    <property type="term" value="P:double-strand break repair via homologous recombination"/>
    <property type="evidence" value="ECO:0007669"/>
    <property type="project" value="UniProtKB-UniRule"/>
</dbReference>
<dbReference type="InterPro" id="IPR027417">
    <property type="entry name" value="P-loop_NTPase"/>
</dbReference>
<dbReference type="GO" id="GO:0008854">
    <property type="term" value="F:exodeoxyribonuclease V activity"/>
    <property type="evidence" value="ECO:0007669"/>
    <property type="project" value="InterPro"/>
</dbReference>
<evidence type="ECO:0000256" key="10">
    <source>
        <dbReference type="HAMAP-Rule" id="MF_01486"/>
    </source>
</evidence>
<keyword evidence="3 10" id="KW-0227">DNA damage</keyword>
<evidence type="ECO:0000313" key="12">
    <source>
        <dbReference type="EMBL" id="MDQ9070030.1"/>
    </source>
</evidence>
<evidence type="ECO:0000256" key="8">
    <source>
        <dbReference type="ARBA" id="ARBA00023125"/>
    </source>
</evidence>
<dbReference type="RefSeq" id="WP_308955188.1">
    <property type="nucleotide sequence ID" value="NZ_JAVICY010000001.1"/>
</dbReference>
<keyword evidence="1 10" id="KW-0540">Nuclease</keyword>
<evidence type="ECO:0000256" key="6">
    <source>
        <dbReference type="ARBA" id="ARBA00022839"/>
    </source>
</evidence>
<dbReference type="HAMAP" id="MF_01486">
    <property type="entry name" value="RecC"/>
    <property type="match status" value="1"/>
</dbReference>
<evidence type="ECO:0000313" key="13">
    <source>
        <dbReference type="Proteomes" id="UP001243195"/>
    </source>
</evidence>
<keyword evidence="7 10" id="KW-0067">ATP-binding</keyword>
<dbReference type="GO" id="GO:0009338">
    <property type="term" value="C:exodeoxyribonuclease V complex"/>
    <property type="evidence" value="ECO:0007669"/>
    <property type="project" value="InterPro"/>
</dbReference>
<comment type="caution">
    <text evidence="12">The sequence shown here is derived from an EMBL/GenBank/DDBJ whole genome shotgun (WGS) entry which is preliminary data.</text>
</comment>
<evidence type="ECO:0000256" key="7">
    <source>
        <dbReference type="ARBA" id="ARBA00022840"/>
    </source>
</evidence>
<keyword evidence="6 10" id="KW-0269">Exonuclease</keyword>
<dbReference type="GO" id="GO:0003677">
    <property type="term" value="F:DNA binding"/>
    <property type="evidence" value="ECO:0007669"/>
    <property type="project" value="UniProtKB-UniRule"/>
</dbReference>
<dbReference type="InterPro" id="IPR041500">
    <property type="entry name" value="RecC_C"/>
</dbReference>
<accession>A0AAW8JEI5</accession>
<evidence type="ECO:0000259" key="11">
    <source>
        <dbReference type="Pfam" id="PF17946"/>
    </source>
</evidence>
<comment type="subunit">
    <text evidence="10">Heterotrimer of RecB, RecC and RecD. All subunits contribute to DNA-binding.</text>
</comment>